<evidence type="ECO:0000256" key="3">
    <source>
        <dbReference type="ARBA" id="ARBA00022917"/>
    </source>
</evidence>
<accession>A0A5S6QI60</accession>
<dbReference type="Proteomes" id="UP000046395">
    <property type="component" value="Unassembled WGS sequence"/>
</dbReference>
<dbReference type="PANTHER" id="PTHR10938:SF0">
    <property type="entry name" value="TRANSLATION INITIATION FACTOR IF-3, MITOCHONDRIAL"/>
    <property type="match status" value="1"/>
</dbReference>
<name>A0A5S6QI60_TRIMR</name>
<keyword evidence="5" id="KW-1185">Reference proteome</keyword>
<dbReference type="InterPro" id="IPR036787">
    <property type="entry name" value="T_IF-3_N_sf"/>
</dbReference>
<dbReference type="GO" id="GO:0032790">
    <property type="term" value="P:ribosome disassembly"/>
    <property type="evidence" value="ECO:0007669"/>
    <property type="project" value="TreeGrafter"/>
</dbReference>
<dbReference type="InterPro" id="IPR036788">
    <property type="entry name" value="T_IF-3_C_sf"/>
</dbReference>
<keyword evidence="3" id="KW-0648">Protein biosynthesis</keyword>
<comment type="similarity">
    <text evidence="1">Belongs to the IF-3 family.</text>
</comment>
<feature type="domain" description="Translation initiation factor 3 N-terminal" evidence="4">
    <location>
        <begin position="80"/>
        <end position="120"/>
    </location>
</feature>
<keyword evidence="2" id="KW-0396">Initiation factor</keyword>
<organism evidence="5 6">
    <name type="scientific">Trichuris muris</name>
    <name type="common">Mouse whipworm</name>
    <dbReference type="NCBI Taxonomy" id="70415"/>
    <lineage>
        <taxon>Eukaryota</taxon>
        <taxon>Metazoa</taxon>
        <taxon>Ecdysozoa</taxon>
        <taxon>Nematoda</taxon>
        <taxon>Enoplea</taxon>
        <taxon>Dorylaimia</taxon>
        <taxon>Trichinellida</taxon>
        <taxon>Trichuridae</taxon>
        <taxon>Trichuris</taxon>
    </lineage>
</organism>
<evidence type="ECO:0000256" key="2">
    <source>
        <dbReference type="ARBA" id="ARBA00022540"/>
    </source>
</evidence>
<dbReference type="SUPFAM" id="SSF55200">
    <property type="entry name" value="Translation initiation factor IF3, C-terminal domain"/>
    <property type="match status" value="1"/>
</dbReference>
<dbReference type="AlphaFoldDB" id="A0A5S6QI60"/>
<protein>
    <submittedName>
        <fullName evidence="6">Translation initiation factor 3 N-terminal domain-containing protein</fullName>
    </submittedName>
</protein>
<dbReference type="GO" id="GO:0043022">
    <property type="term" value="F:ribosome binding"/>
    <property type="evidence" value="ECO:0007669"/>
    <property type="project" value="TreeGrafter"/>
</dbReference>
<reference evidence="6" key="1">
    <citation type="submission" date="2019-12" db="UniProtKB">
        <authorList>
            <consortium name="WormBaseParasite"/>
        </authorList>
    </citation>
    <scope>IDENTIFICATION</scope>
</reference>
<dbReference type="PANTHER" id="PTHR10938">
    <property type="entry name" value="TRANSLATION INITIATION FACTOR IF-3"/>
    <property type="match status" value="1"/>
</dbReference>
<dbReference type="InterPro" id="IPR001288">
    <property type="entry name" value="Translation_initiation_fac_3"/>
</dbReference>
<dbReference type="Gene3D" id="3.10.20.80">
    <property type="entry name" value="Translation initiation factor 3 (IF-3), N-terminal domain"/>
    <property type="match status" value="1"/>
</dbReference>
<dbReference type="InterPro" id="IPR019814">
    <property type="entry name" value="Translation_initiation_fac_3_N"/>
</dbReference>
<dbReference type="Pfam" id="PF05198">
    <property type="entry name" value="IF3_N"/>
    <property type="match status" value="1"/>
</dbReference>
<evidence type="ECO:0000313" key="5">
    <source>
        <dbReference type="Proteomes" id="UP000046395"/>
    </source>
</evidence>
<dbReference type="GO" id="GO:0003743">
    <property type="term" value="F:translation initiation factor activity"/>
    <property type="evidence" value="ECO:0007669"/>
    <property type="project" value="UniProtKB-KW"/>
</dbReference>
<proteinExistence type="inferred from homology"/>
<evidence type="ECO:0000256" key="1">
    <source>
        <dbReference type="ARBA" id="ARBA00005439"/>
    </source>
</evidence>
<evidence type="ECO:0000259" key="4">
    <source>
        <dbReference type="Pfam" id="PF05198"/>
    </source>
</evidence>
<dbReference type="SUPFAM" id="SSF54364">
    <property type="entry name" value="Translation initiation factor IF3, N-terminal domain"/>
    <property type="match status" value="1"/>
</dbReference>
<dbReference type="Gene3D" id="3.30.110.10">
    <property type="entry name" value="Translation initiation factor 3 (IF-3), C-terminal domain"/>
    <property type="match status" value="1"/>
</dbReference>
<dbReference type="WBParaSite" id="TMUE_2000006840.1">
    <property type="protein sequence ID" value="TMUE_2000006840.1"/>
    <property type="gene ID" value="WBGene00286311"/>
</dbReference>
<sequence>MRQVSCLLRRTLSRLNGSPGGRELFRTPRLPEGATSGQIVLRLVGSRGFVLFPSLCSVDPVDSETLLSMLENPEDREVCVKVVDSNGDSLGTMSLADAKKLAFRRELRLVHFGAEGVPPVPLYKLQVSTSGPKEKHQKREAKHKVLRLHATISEHDFMVKTKHLLDMLNKGCVVRVEVSGNKFVEFNALSLISRLKTELDGIAKFGPTQGTIHHAVVLLSPRQSS</sequence>
<evidence type="ECO:0000313" key="6">
    <source>
        <dbReference type="WBParaSite" id="TMUE_2000006840.1"/>
    </source>
</evidence>